<keyword evidence="4" id="KW-0443">Lipid metabolism</keyword>
<dbReference type="PANTHER" id="PTHR10272:SF14">
    <property type="entry name" value="PAF ACETYLHYDROLASE FAMILY PROTEIN"/>
    <property type="match status" value="1"/>
</dbReference>
<evidence type="ECO:0000313" key="7">
    <source>
        <dbReference type="Proteomes" id="UP000078397"/>
    </source>
</evidence>
<keyword evidence="2" id="KW-0378">Hydrolase</keyword>
<dbReference type="AlphaFoldDB" id="A0A179FLM5"/>
<accession>A0A179FLM5</accession>
<evidence type="ECO:0000256" key="4">
    <source>
        <dbReference type="ARBA" id="ARBA00023098"/>
    </source>
</evidence>
<evidence type="ECO:0000256" key="3">
    <source>
        <dbReference type="ARBA" id="ARBA00022963"/>
    </source>
</evidence>
<keyword evidence="7" id="KW-1185">Reference proteome</keyword>
<dbReference type="InterPro" id="IPR029058">
    <property type="entry name" value="AB_hydrolase_fold"/>
</dbReference>
<dbReference type="EC" id="3.1.1.47" evidence="1"/>
<dbReference type="RefSeq" id="XP_018143198.1">
    <property type="nucleotide sequence ID" value="XM_018286532.1"/>
</dbReference>
<keyword evidence="5" id="KW-0732">Signal</keyword>
<proteinExistence type="predicted"/>
<evidence type="ECO:0000256" key="1">
    <source>
        <dbReference type="ARBA" id="ARBA00013201"/>
    </source>
</evidence>
<dbReference type="EMBL" id="LSBJ02000004">
    <property type="protein sequence ID" value="OAQ66111.1"/>
    <property type="molecule type" value="Genomic_DNA"/>
</dbReference>
<dbReference type="PANTHER" id="PTHR10272">
    <property type="entry name" value="PLATELET-ACTIVATING FACTOR ACETYLHYDROLASE"/>
    <property type="match status" value="1"/>
</dbReference>
<dbReference type="GO" id="GO:0016042">
    <property type="term" value="P:lipid catabolic process"/>
    <property type="evidence" value="ECO:0007669"/>
    <property type="project" value="UniProtKB-KW"/>
</dbReference>
<dbReference type="OrthoDB" id="2363873at2759"/>
<evidence type="ECO:0000256" key="2">
    <source>
        <dbReference type="ARBA" id="ARBA00022801"/>
    </source>
</evidence>
<dbReference type="Gene3D" id="3.40.50.1820">
    <property type="entry name" value="alpha/beta hydrolase"/>
    <property type="match status" value="1"/>
</dbReference>
<dbReference type="GO" id="GO:0003847">
    <property type="term" value="F:1-alkyl-2-acetylglycerophosphocholine esterase activity"/>
    <property type="evidence" value="ECO:0007669"/>
    <property type="project" value="UniProtKB-EC"/>
</dbReference>
<dbReference type="GeneID" id="28850526"/>
<comment type="caution">
    <text evidence="6">The sequence shown here is derived from an EMBL/GenBank/DDBJ whole genome shotgun (WGS) entry which is preliminary data.</text>
</comment>
<gene>
    <name evidence="6" type="ORF">VFPPC_07717</name>
</gene>
<dbReference type="Pfam" id="PF03403">
    <property type="entry name" value="PAF-AH_p_II"/>
    <property type="match status" value="1"/>
</dbReference>
<name>A0A179FLM5_METCM</name>
<dbReference type="Proteomes" id="UP000078397">
    <property type="component" value="Unassembled WGS sequence"/>
</dbReference>
<feature type="signal peptide" evidence="5">
    <location>
        <begin position="1"/>
        <end position="15"/>
    </location>
</feature>
<dbReference type="STRING" id="1380566.A0A179FLM5"/>
<evidence type="ECO:0000313" key="6">
    <source>
        <dbReference type="EMBL" id="OAQ66111.1"/>
    </source>
</evidence>
<dbReference type="KEGG" id="pchm:VFPPC_07717"/>
<dbReference type="SUPFAM" id="SSF53474">
    <property type="entry name" value="alpha/beta-Hydrolases"/>
    <property type="match status" value="1"/>
</dbReference>
<keyword evidence="3" id="KW-0442">Lipid degradation</keyword>
<organism evidence="6 7">
    <name type="scientific">Pochonia chlamydosporia 170</name>
    <dbReference type="NCBI Taxonomy" id="1380566"/>
    <lineage>
        <taxon>Eukaryota</taxon>
        <taxon>Fungi</taxon>
        <taxon>Dikarya</taxon>
        <taxon>Ascomycota</taxon>
        <taxon>Pezizomycotina</taxon>
        <taxon>Sordariomycetes</taxon>
        <taxon>Hypocreomycetidae</taxon>
        <taxon>Hypocreales</taxon>
        <taxon>Clavicipitaceae</taxon>
        <taxon>Pochonia</taxon>
    </lineage>
</organism>
<reference evidence="6 7" key="1">
    <citation type="journal article" date="2016" name="PLoS Pathog.">
        <title>Biosynthesis of antibiotic leucinostatins in bio-control fungus Purpureocillium lilacinum and their inhibition on phytophthora revealed by genome mining.</title>
        <authorList>
            <person name="Wang G."/>
            <person name="Liu Z."/>
            <person name="Lin R."/>
            <person name="Li E."/>
            <person name="Mao Z."/>
            <person name="Ling J."/>
            <person name="Yang Y."/>
            <person name="Yin W.B."/>
            <person name="Xie B."/>
        </authorList>
    </citation>
    <scope>NUCLEOTIDE SEQUENCE [LARGE SCALE GENOMIC DNA]</scope>
    <source>
        <strain evidence="6">170</strain>
    </source>
</reference>
<protein>
    <recommendedName>
        <fullName evidence="1">1-alkyl-2-acetylglycerophosphocholine esterase</fullName>
        <ecNumber evidence="1">3.1.1.47</ecNumber>
    </recommendedName>
</protein>
<feature type="chain" id="PRO_5012475426" description="1-alkyl-2-acetylglycerophosphocholine esterase" evidence="5">
    <location>
        <begin position="16"/>
        <end position="368"/>
    </location>
</feature>
<evidence type="ECO:0000256" key="5">
    <source>
        <dbReference type="SAM" id="SignalP"/>
    </source>
</evidence>
<sequence>MKPSTLLAALPAALATTTVFPPPPGYKVSWQSLQLTDDKRLDPFNSSHTRRIMVSKFTPVPSHLCKKTCRVPYMPPTVAKFEDDILTAYLGDAGWPQGLLSTLQLELCCETHPHANTHQKYPKILFGTGLNTTRLTYSAIGQQLSSLGYEIIIMDHPYETDVVQFPNGDIIFGGRIAPDPNNTAALEFGLNARTADVSFVLDTFKICKTVYVGQSFGGASAAAALLNESRIVAGSNLDGALWGPVLQKGVSRPFFTIGAEGHREADKSWDVFYKAMDEKHPDVWVKEIAVKNASHGSFWDTVIMGDMTGLRGKNEALDAFFGKMTGKRAMEVLRAYMGDFIDFTLRGKGEGLLKGPSDKFPDVTFIKE</sequence>